<evidence type="ECO:0000256" key="1">
    <source>
        <dbReference type="SAM" id="MobiDB-lite"/>
    </source>
</evidence>
<feature type="region of interest" description="Disordered" evidence="1">
    <location>
        <begin position="1"/>
        <end position="44"/>
    </location>
</feature>
<feature type="domain" description="U-box" evidence="2">
    <location>
        <begin position="48"/>
        <end position="120"/>
    </location>
</feature>
<evidence type="ECO:0000259" key="2">
    <source>
        <dbReference type="PROSITE" id="PS51698"/>
    </source>
</evidence>
<dbReference type="Gene3D" id="1.25.40.10">
    <property type="entry name" value="Tetratricopeptide repeat domain"/>
    <property type="match status" value="1"/>
</dbReference>
<name>A0A9N8HDH8_9STRA</name>
<dbReference type="PANTHER" id="PTHR46573">
    <property type="entry name" value="WD REPEAT, SAM AND U-BOX DOMAIN-CONTAINING PROTEIN 1"/>
    <property type="match status" value="1"/>
</dbReference>
<evidence type="ECO:0000313" key="3">
    <source>
        <dbReference type="EMBL" id="CAB9508797.1"/>
    </source>
</evidence>
<feature type="compositionally biased region" description="Acidic residues" evidence="1">
    <location>
        <begin position="15"/>
        <end position="38"/>
    </location>
</feature>
<proteinExistence type="predicted"/>
<comment type="caution">
    <text evidence="3">The sequence shown here is derived from an EMBL/GenBank/DDBJ whole genome shotgun (WGS) entry which is preliminary data.</text>
</comment>
<dbReference type="SUPFAM" id="SSF81901">
    <property type="entry name" value="HCP-like"/>
    <property type="match status" value="1"/>
</dbReference>
<gene>
    <name evidence="3" type="ORF">SEMRO_361_G126480.1</name>
</gene>
<dbReference type="GO" id="GO:0004842">
    <property type="term" value="F:ubiquitin-protein transferase activity"/>
    <property type="evidence" value="ECO:0007669"/>
    <property type="project" value="InterPro"/>
</dbReference>
<dbReference type="PROSITE" id="PS51698">
    <property type="entry name" value="U_BOX"/>
    <property type="match status" value="1"/>
</dbReference>
<dbReference type="OrthoDB" id="1262810at2759"/>
<dbReference type="PANTHER" id="PTHR46573:SF1">
    <property type="entry name" value="WD REPEAT, SAM AND U-BOX DOMAIN-CONTAINING PROTEIN 1"/>
    <property type="match status" value="1"/>
</dbReference>
<dbReference type="InterPro" id="IPR052085">
    <property type="entry name" value="WD-SAM-U-box"/>
</dbReference>
<dbReference type="Gene3D" id="3.30.40.10">
    <property type="entry name" value="Zinc/RING finger domain, C3HC4 (zinc finger)"/>
    <property type="match status" value="1"/>
</dbReference>
<sequence>MADPLDQNLSSISSESEESDEEESSEEGDEEVDEEVEDNAAVVEKKSLPADDLICPITHELLWDPVTAEDGHFYEKEAIEEWIAVNSRSPHTNEPIGNRLLPAPQIKSLIETLIQAGVIDGALADAWNEKDRAFRVNRNKDDLIRKAGSGNRTAMLNLARNYRIGLGGFDKDENLAYHLYETARDAGSVKATARVGICFCTGKGVSKATRRGVYFLTKAAFKGSDLASYELGMALADGKYGLYADEKEAIEWLQKASGDCRHMHMTAEQEFDCRVKLAVLLES</sequence>
<dbReference type="InterPro" id="IPR013083">
    <property type="entry name" value="Znf_RING/FYVE/PHD"/>
</dbReference>
<dbReference type="AlphaFoldDB" id="A0A9N8HDH8"/>
<dbReference type="SUPFAM" id="SSF57850">
    <property type="entry name" value="RING/U-box"/>
    <property type="match status" value="1"/>
</dbReference>
<protein>
    <submittedName>
        <fullName evidence="3">SAM and U-box domain-containing protein 1</fullName>
    </submittedName>
</protein>
<dbReference type="SMART" id="SM00671">
    <property type="entry name" value="SEL1"/>
    <property type="match status" value="3"/>
</dbReference>
<dbReference type="InterPro" id="IPR011990">
    <property type="entry name" value="TPR-like_helical_dom_sf"/>
</dbReference>
<keyword evidence="4" id="KW-1185">Reference proteome</keyword>
<dbReference type="Pfam" id="PF04564">
    <property type="entry name" value="U-box"/>
    <property type="match status" value="1"/>
</dbReference>
<dbReference type="GO" id="GO:0016567">
    <property type="term" value="P:protein ubiquitination"/>
    <property type="evidence" value="ECO:0007669"/>
    <property type="project" value="InterPro"/>
</dbReference>
<organism evidence="3 4">
    <name type="scientific">Seminavis robusta</name>
    <dbReference type="NCBI Taxonomy" id="568900"/>
    <lineage>
        <taxon>Eukaryota</taxon>
        <taxon>Sar</taxon>
        <taxon>Stramenopiles</taxon>
        <taxon>Ochrophyta</taxon>
        <taxon>Bacillariophyta</taxon>
        <taxon>Bacillariophyceae</taxon>
        <taxon>Bacillariophycidae</taxon>
        <taxon>Naviculales</taxon>
        <taxon>Naviculaceae</taxon>
        <taxon>Seminavis</taxon>
    </lineage>
</organism>
<dbReference type="EMBL" id="CAICTM010000360">
    <property type="protein sequence ID" value="CAB9508797.1"/>
    <property type="molecule type" value="Genomic_DNA"/>
</dbReference>
<reference evidence="3" key="1">
    <citation type="submission" date="2020-06" db="EMBL/GenBank/DDBJ databases">
        <authorList>
            <consortium name="Plant Systems Biology data submission"/>
        </authorList>
    </citation>
    <scope>NUCLEOTIDE SEQUENCE</scope>
    <source>
        <strain evidence="3">D6</strain>
    </source>
</reference>
<accession>A0A9N8HDH8</accession>
<dbReference type="CDD" id="cd16655">
    <property type="entry name" value="RING-Ubox_WDSUB1-like"/>
    <property type="match status" value="1"/>
</dbReference>
<dbReference type="InterPro" id="IPR006597">
    <property type="entry name" value="Sel1-like"/>
</dbReference>
<dbReference type="InterPro" id="IPR003613">
    <property type="entry name" value="Ubox_domain"/>
</dbReference>
<dbReference type="SMART" id="SM00504">
    <property type="entry name" value="Ubox"/>
    <property type="match status" value="1"/>
</dbReference>
<dbReference type="Proteomes" id="UP001153069">
    <property type="component" value="Unassembled WGS sequence"/>
</dbReference>
<evidence type="ECO:0000313" key="4">
    <source>
        <dbReference type="Proteomes" id="UP001153069"/>
    </source>
</evidence>
<dbReference type="Pfam" id="PF08238">
    <property type="entry name" value="Sel1"/>
    <property type="match status" value="3"/>
</dbReference>